<dbReference type="SUPFAM" id="SSF51735">
    <property type="entry name" value="NAD(P)-binding Rossmann-fold domains"/>
    <property type="match status" value="1"/>
</dbReference>
<dbReference type="CDD" id="cd05233">
    <property type="entry name" value="SDR_c"/>
    <property type="match status" value="1"/>
</dbReference>
<dbReference type="RefSeq" id="WP_187555849.1">
    <property type="nucleotide sequence ID" value="NZ_CP060716.1"/>
</dbReference>
<dbReference type="PRINTS" id="PR01397">
    <property type="entry name" value="DHBDHDRGNASE"/>
</dbReference>
<dbReference type="InterPro" id="IPR036291">
    <property type="entry name" value="NAD(P)-bd_dom_sf"/>
</dbReference>
<keyword evidence="2" id="KW-0560">Oxidoreductase</keyword>
<evidence type="ECO:0000256" key="1">
    <source>
        <dbReference type="ARBA" id="ARBA00006484"/>
    </source>
</evidence>
<keyword evidence="4" id="KW-1185">Reference proteome</keyword>
<dbReference type="Pfam" id="PF00106">
    <property type="entry name" value="adh_short"/>
    <property type="match status" value="1"/>
</dbReference>
<proteinExistence type="inferred from homology"/>
<dbReference type="AlphaFoldDB" id="A0A7G9S6A7"/>
<organism evidence="3 4">
    <name type="scientific">Leucobacter denitrificans</name>
    <dbReference type="NCBI Taxonomy" id="683042"/>
    <lineage>
        <taxon>Bacteria</taxon>
        <taxon>Bacillati</taxon>
        <taxon>Actinomycetota</taxon>
        <taxon>Actinomycetes</taxon>
        <taxon>Micrococcales</taxon>
        <taxon>Microbacteriaceae</taxon>
        <taxon>Leucobacter</taxon>
    </lineage>
</organism>
<dbReference type="Proteomes" id="UP000515934">
    <property type="component" value="Chromosome"/>
</dbReference>
<dbReference type="EMBL" id="CP060716">
    <property type="protein sequence ID" value="QNN63382.1"/>
    <property type="molecule type" value="Genomic_DNA"/>
</dbReference>
<protein>
    <submittedName>
        <fullName evidence="3">SDR family oxidoreductase</fullName>
    </submittedName>
</protein>
<dbReference type="InterPro" id="IPR002347">
    <property type="entry name" value="SDR_fam"/>
</dbReference>
<dbReference type="PANTHER" id="PTHR43669">
    <property type="entry name" value="5-KETO-D-GLUCONATE 5-REDUCTASE"/>
    <property type="match status" value="1"/>
</dbReference>
<comment type="similarity">
    <text evidence="1">Belongs to the short-chain dehydrogenases/reductases (SDR) family.</text>
</comment>
<name>A0A7G9S6A7_9MICO</name>
<dbReference type="GO" id="GO:0008667">
    <property type="term" value="F:2,3-dihydro-2,3-dihydroxybenzoate dehydrogenase activity"/>
    <property type="evidence" value="ECO:0007669"/>
    <property type="project" value="InterPro"/>
</dbReference>
<evidence type="ECO:0000313" key="4">
    <source>
        <dbReference type="Proteomes" id="UP000515934"/>
    </source>
</evidence>
<dbReference type="Gene3D" id="3.40.50.720">
    <property type="entry name" value="NAD(P)-binding Rossmann-like Domain"/>
    <property type="match status" value="1"/>
</dbReference>
<gene>
    <name evidence="3" type="ORF">H9L06_03405</name>
</gene>
<evidence type="ECO:0000313" key="3">
    <source>
        <dbReference type="EMBL" id="QNN63382.1"/>
    </source>
</evidence>
<dbReference type="KEGG" id="ldn:H9L06_03405"/>
<dbReference type="PANTHER" id="PTHR43669:SF3">
    <property type="entry name" value="ALCOHOL DEHYDROGENASE, PUTATIVE (AFU_ORTHOLOGUE AFUA_3G03445)-RELATED"/>
    <property type="match status" value="1"/>
</dbReference>
<reference evidence="3 4" key="1">
    <citation type="submission" date="2020-08" db="EMBL/GenBank/DDBJ databases">
        <title>Genome sequence of Leucobacter denitrificans KACC 14055T.</title>
        <authorList>
            <person name="Hyun D.-W."/>
            <person name="Bae J.-W."/>
        </authorList>
    </citation>
    <scope>NUCLEOTIDE SEQUENCE [LARGE SCALE GENOMIC DNA]</scope>
    <source>
        <strain evidence="3 4">KACC 14055</strain>
    </source>
</reference>
<sequence length="194" mass="20627">MDFNRTLPRRVVVTGAQSGIGRAVSEAVIASGGKVFGIDRTEGAWEAAGFTARTADITDAGSVTQVFEEVESILGGSPDAVVHCAGIYRHSAIESTSLDEWNLSMTVNSTGSFLVSQAASRVMESGAIVLLTSVAYARGDRLEPCLELSGVAGFGKSSADLHDRPAGRCGHAHERGREWTVQRPALREPCRRDH</sequence>
<dbReference type="GO" id="GO:0019290">
    <property type="term" value="P:siderophore biosynthetic process"/>
    <property type="evidence" value="ECO:0007669"/>
    <property type="project" value="InterPro"/>
</dbReference>
<dbReference type="InterPro" id="IPR003560">
    <property type="entry name" value="DHB_DH"/>
</dbReference>
<accession>A0A7G9S6A7</accession>
<evidence type="ECO:0000256" key="2">
    <source>
        <dbReference type="ARBA" id="ARBA00023002"/>
    </source>
</evidence>